<dbReference type="KEGG" id="naj:B1756_12345"/>
<dbReference type="PANTHER" id="PTHR34236">
    <property type="entry name" value="DIMETHYL SULFOXIDE REDUCTASE TRANSCRIPTIONAL ACTIVATOR"/>
    <property type="match status" value="1"/>
</dbReference>
<keyword evidence="1" id="KW-0805">Transcription regulation</keyword>
<evidence type="ECO:0000256" key="2">
    <source>
        <dbReference type="ARBA" id="ARBA00023163"/>
    </source>
</evidence>
<evidence type="ECO:0000313" key="6">
    <source>
        <dbReference type="Proteomes" id="UP000250088"/>
    </source>
</evidence>
<dbReference type="Gene3D" id="1.10.10.10">
    <property type="entry name" value="Winged helix-like DNA-binding domain superfamily/Winged helix DNA-binding domain"/>
    <property type="match status" value="1"/>
</dbReference>
<dbReference type="Proteomes" id="UP000250088">
    <property type="component" value="Chromosome"/>
</dbReference>
<dbReference type="EMBL" id="CP019893">
    <property type="protein sequence ID" value="ARS91829.1"/>
    <property type="molecule type" value="Genomic_DNA"/>
</dbReference>
<feature type="domain" description="HTH bat-type" evidence="3">
    <location>
        <begin position="136"/>
        <end position="187"/>
    </location>
</feature>
<sequence>MRFEAIHEADILEDGSVNTLLEVSGTPTQIRACFPTELPRLIDRELSTDGETTMLQLRYEPTEHNRRFLEPFRTYGVIVQYPMVYVEPLRSVLRVTIFGPDDEVQRFVGDMRELATLEVEQVTNYSPAVSHQFDDLTDRQKEVLLTAYEQGYYDTPREATYEDIAAELDCSASSVGQILRRTESALVSATVSDRTLES</sequence>
<protein>
    <submittedName>
        <fullName evidence="5">Bacterio-opsin activator</fullName>
    </submittedName>
</protein>
<dbReference type="InterPro" id="IPR036388">
    <property type="entry name" value="WH-like_DNA-bd_sf"/>
</dbReference>
<dbReference type="PANTHER" id="PTHR34236:SF1">
    <property type="entry name" value="DIMETHYL SULFOXIDE REDUCTASE TRANSCRIPTIONAL ACTIVATOR"/>
    <property type="match status" value="1"/>
</dbReference>
<evidence type="ECO:0000256" key="1">
    <source>
        <dbReference type="ARBA" id="ARBA00023015"/>
    </source>
</evidence>
<reference evidence="6" key="1">
    <citation type="submission" date="2017-02" db="EMBL/GenBank/DDBJ databases">
        <title>Natronthermophilus aegyptiacus gen. nov.,sp. nov., an aerobic, extremely halophilic alkalithermophilic archaeon isolated from the athalassohaline Wadi An Natrun, Egypt.</title>
        <authorList>
            <person name="Zhao B."/>
        </authorList>
    </citation>
    <scope>NUCLEOTIDE SEQUENCE [LARGE SCALE GENOMIC DNA]</scope>
    <source>
        <strain evidence="6">JW/NM-HA 15</strain>
    </source>
</reference>
<evidence type="ECO:0000259" key="4">
    <source>
        <dbReference type="Pfam" id="PF24278"/>
    </source>
</evidence>
<evidence type="ECO:0000259" key="3">
    <source>
        <dbReference type="Pfam" id="PF04967"/>
    </source>
</evidence>
<evidence type="ECO:0000313" key="5">
    <source>
        <dbReference type="EMBL" id="ARS91829.1"/>
    </source>
</evidence>
<proteinExistence type="predicted"/>
<feature type="domain" description="HVO-0513-like N-terminal" evidence="4">
    <location>
        <begin position="2"/>
        <end position="125"/>
    </location>
</feature>
<keyword evidence="6" id="KW-1185">Reference proteome</keyword>
<organism evidence="5 6">
    <name type="scientific">Natrarchaeobaculum aegyptiacum</name>
    <dbReference type="NCBI Taxonomy" id="745377"/>
    <lineage>
        <taxon>Archaea</taxon>
        <taxon>Methanobacteriati</taxon>
        <taxon>Methanobacteriota</taxon>
        <taxon>Stenosarchaea group</taxon>
        <taxon>Halobacteria</taxon>
        <taxon>Halobacteriales</taxon>
        <taxon>Natrialbaceae</taxon>
        <taxon>Natrarchaeobaculum</taxon>
    </lineage>
</organism>
<dbReference type="Pfam" id="PF24278">
    <property type="entry name" value="HVO_0513_N"/>
    <property type="match status" value="1"/>
</dbReference>
<gene>
    <name evidence="5" type="ORF">B1756_12345</name>
</gene>
<name>A0A2Z2HWT2_9EURY</name>
<dbReference type="Pfam" id="PF04967">
    <property type="entry name" value="HTH_10"/>
    <property type="match status" value="1"/>
</dbReference>
<dbReference type="InterPro" id="IPR056493">
    <property type="entry name" value="HVO_0513_N"/>
</dbReference>
<dbReference type="AlphaFoldDB" id="A0A2Z2HWT2"/>
<dbReference type="InterPro" id="IPR013324">
    <property type="entry name" value="RNA_pol_sigma_r3/r4-like"/>
</dbReference>
<keyword evidence="2" id="KW-0804">Transcription</keyword>
<dbReference type="InterPro" id="IPR007050">
    <property type="entry name" value="HTH_bacterioopsin"/>
</dbReference>
<accession>A0A2Z2HWT2</accession>
<dbReference type="SUPFAM" id="SSF88659">
    <property type="entry name" value="Sigma3 and sigma4 domains of RNA polymerase sigma factors"/>
    <property type="match status" value="1"/>
</dbReference>